<protein>
    <recommendedName>
        <fullName evidence="6 13">Pantothenate kinase</fullName>
        <ecNumber evidence="5 13">2.7.1.33</ecNumber>
    </recommendedName>
</protein>
<proteinExistence type="inferred from homology"/>
<keyword evidence="10 15" id="KW-0418">Kinase</keyword>
<organism evidence="15 16">
    <name type="scientific">Lactobacillus crispatus</name>
    <dbReference type="NCBI Taxonomy" id="47770"/>
    <lineage>
        <taxon>Bacteria</taxon>
        <taxon>Bacillati</taxon>
        <taxon>Bacillota</taxon>
        <taxon>Bacilli</taxon>
        <taxon>Lactobacillales</taxon>
        <taxon>Lactobacillaceae</taxon>
        <taxon>Lactobacillus</taxon>
    </lineage>
</organism>
<comment type="pathway">
    <text evidence="3 13">Cofactor biosynthesis; coenzyme A biosynthesis; CoA from (R)-pantothenate: step 1/5.</text>
</comment>
<evidence type="ECO:0000256" key="11">
    <source>
        <dbReference type="ARBA" id="ARBA00022840"/>
    </source>
</evidence>
<keyword evidence="7 13" id="KW-0963">Cytoplasm</keyword>
<comment type="catalytic activity">
    <reaction evidence="1 13">
        <text>(R)-pantothenate + ATP = (R)-4'-phosphopantothenate + ADP + H(+)</text>
        <dbReference type="Rhea" id="RHEA:16373"/>
        <dbReference type="ChEBI" id="CHEBI:10986"/>
        <dbReference type="ChEBI" id="CHEBI:15378"/>
        <dbReference type="ChEBI" id="CHEBI:29032"/>
        <dbReference type="ChEBI" id="CHEBI:30616"/>
        <dbReference type="ChEBI" id="CHEBI:456216"/>
        <dbReference type="EC" id="2.7.1.33"/>
    </reaction>
</comment>
<accession>A0A4R6CQU6</accession>
<dbReference type="InterPro" id="IPR004566">
    <property type="entry name" value="PanK"/>
</dbReference>
<dbReference type="Gene3D" id="3.40.50.300">
    <property type="entry name" value="P-loop containing nucleotide triphosphate hydrolases"/>
    <property type="match status" value="1"/>
</dbReference>
<keyword evidence="9" id="KW-0547">Nucleotide-binding</keyword>
<dbReference type="GO" id="GO:0005524">
    <property type="term" value="F:ATP binding"/>
    <property type="evidence" value="ECO:0007669"/>
    <property type="project" value="UniProtKB-KW"/>
</dbReference>
<dbReference type="InterPro" id="IPR006083">
    <property type="entry name" value="PRK/URK"/>
</dbReference>
<dbReference type="RefSeq" id="WP_005727004.1">
    <property type="nucleotide sequence ID" value="NZ_JABERO010000029.1"/>
</dbReference>
<evidence type="ECO:0000256" key="8">
    <source>
        <dbReference type="ARBA" id="ARBA00022679"/>
    </source>
</evidence>
<evidence type="ECO:0000259" key="14">
    <source>
        <dbReference type="Pfam" id="PF00485"/>
    </source>
</evidence>
<evidence type="ECO:0000256" key="7">
    <source>
        <dbReference type="ARBA" id="ARBA00022490"/>
    </source>
</evidence>
<dbReference type="PIRSF" id="PIRSF000545">
    <property type="entry name" value="Pantothenate_kin"/>
    <property type="match status" value="1"/>
</dbReference>
<sequence>MMNNFITVDRNHWTKLNSKIELPSYELLKSFIDQNKLQVTVNELQEVYILLVQYILICVQNKKMFSKLKTNYIKSADLNQPFILGITGSVAAGKSTTAKVIETLISQFYSDLDVQSLTTDGFIYPNKVLEQKNLMSRKGFPESYNVSLLNDFLSQVSDGVEEVSYPVYSHELSDIVPGKYRSITNPDILILEGIDILQIPENEEKIISDYIDLSIYIDASENLLEEWFLTRFKCLLDINKDNPNNFFYHWAHIPLDESIDYAKKVWRTVNLVNLRDYIVPTKERANIILYKDVGHRVTSIKIRKY</sequence>
<comment type="similarity">
    <text evidence="4 13">Belongs to the prokaryotic pantothenate kinase family.</text>
</comment>
<evidence type="ECO:0000256" key="6">
    <source>
        <dbReference type="ARBA" id="ARBA00015080"/>
    </source>
</evidence>
<dbReference type="UniPathway" id="UPA00241">
    <property type="reaction ID" value="UER00352"/>
</dbReference>
<keyword evidence="12 13" id="KW-0173">Coenzyme A biosynthesis</keyword>
<keyword evidence="11" id="KW-0067">ATP-binding</keyword>
<evidence type="ECO:0000256" key="4">
    <source>
        <dbReference type="ARBA" id="ARBA00006087"/>
    </source>
</evidence>
<evidence type="ECO:0000256" key="13">
    <source>
        <dbReference type="RuleBase" id="RU003530"/>
    </source>
</evidence>
<keyword evidence="8" id="KW-0808">Transferase</keyword>
<evidence type="ECO:0000313" key="16">
    <source>
        <dbReference type="Proteomes" id="UP000295195"/>
    </source>
</evidence>
<evidence type="ECO:0000256" key="9">
    <source>
        <dbReference type="ARBA" id="ARBA00022741"/>
    </source>
</evidence>
<dbReference type="AlphaFoldDB" id="A0A4R6CQU6"/>
<comment type="subcellular location">
    <subcellularLocation>
        <location evidence="2 13">Cytoplasm</location>
    </subcellularLocation>
</comment>
<dbReference type="SUPFAM" id="SSF52540">
    <property type="entry name" value="P-loop containing nucleoside triphosphate hydrolases"/>
    <property type="match status" value="1"/>
</dbReference>
<feature type="domain" description="Phosphoribulokinase/uridine kinase" evidence="14">
    <location>
        <begin position="83"/>
        <end position="230"/>
    </location>
</feature>
<gene>
    <name evidence="15" type="ORF">CEE75_11515</name>
</gene>
<dbReference type="EC" id="2.7.1.33" evidence="5 13"/>
<dbReference type="NCBIfam" id="TIGR00554">
    <property type="entry name" value="panK_bact"/>
    <property type="match status" value="1"/>
</dbReference>
<name>A0A4R6CQU6_9LACO</name>
<evidence type="ECO:0000256" key="2">
    <source>
        <dbReference type="ARBA" id="ARBA00004496"/>
    </source>
</evidence>
<comment type="caution">
    <text evidence="15">The sequence shown here is derived from an EMBL/GenBank/DDBJ whole genome shotgun (WGS) entry which is preliminary data.</text>
</comment>
<dbReference type="EMBL" id="NKLP01000233">
    <property type="protein sequence ID" value="TDN29178.1"/>
    <property type="molecule type" value="Genomic_DNA"/>
</dbReference>
<dbReference type="GO" id="GO:0005737">
    <property type="term" value="C:cytoplasm"/>
    <property type="evidence" value="ECO:0007669"/>
    <property type="project" value="UniProtKB-SubCell"/>
</dbReference>
<dbReference type="PANTHER" id="PTHR10285">
    <property type="entry name" value="URIDINE KINASE"/>
    <property type="match status" value="1"/>
</dbReference>
<dbReference type="GO" id="GO:0015937">
    <property type="term" value="P:coenzyme A biosynthetic process"/>
    <property type="evidence" value="ECO:0007669"/>
    <property type="project" value="UniProtKB-UniPathway"/>
</dbReference>
<evidence type="ECO:0000313" key="15">
    <source>
        <dbReference type="EMBL" id="TDN29178.1"/>
    </source>
</evidence>
<dbReference type="Proteomes" id="UP000295195">
    <property type="component" value="Unassembled WGS sequence"/>
</dbReference>
<evidence type="ECO:0000256" key="1">
    <source>
        <dbReference type="ARBA" id="ARBA00001206"/>
    </source>
</evidence>
<evidence type="ECO:0000256" key="3">
    <source>
        <dbReference type="ARBA" id="ARBA00005225"/>
    </source>
</evidence>
<dbReference type="GO" id="GO:0004594">
    <property type="term" value="F:pantothenate kinase activity"/>
    <property type="evidence" value="ECO:0007669"/>
    <property type="project" value="UniProtKB-EC"/>
</dbReference>
<evidence type="ECO:0000256" key="5">
    <source>
        <dbReference type="ARBA" id="ARBA00012102"/>
    </source>
</evidence>
<evidence type="ECO:0000256" key="10">
    <source>
        <dbReference type="ARBA" id="ARBA00022777"/>
    </source>
</evidence>
<dbReference type="InterPro" id="IPR027417">
    <property type="entry name" value="P-loop_NTPase"/>
</dbReference>
<evidence type="ECO:0000256" key="12">
    <source>
        <dbReference type="ARBA" id="ARBA00022993"/>
    </source>
</evidence>
<dbReference type="Pfam" id="PF00485">
    <property type="entry name" value="PRK"/>
    <property type="match status" value="1"/>
</dbReference>
<reference evidence="15 16" key="1">
    <citation type="submission" date="2017-06" db="EMBL/GenBank/DDBJ databases">
        <authorList>
            <person name="Swanenburg J."/>
            <person name="Kort R."/>
        </authorList>
    </citation>
    <scope>NUCLEOTIDE SEQUENCE [LARGE SCALE GENOMIC DNA]</scope>
    <source>
        <strain evidence="15 16">RL05</strain>
    </source>
</reference>